<dbReference type="GO" id="GO:0055129">
    <property type="term" value="P:L-proline biosynthetic process"/>
    <property type="evidence" value="ECO:0007669"/>
    <property type="project" value="UniProtKB-UniRule"/>
</dbReference>
<comment type="catalytic activity">
    <reaction evidence="4">
        <text>L-proline + NAD(+) = (S)-1-pyrroline-5-carboxylate + NADH + 2 H(+)</text>
        <dbReference type="Rhea" id="RHEA:14105"/>
        <dbReference type="ChEBI" id="CHEBI:15378"/>
        <dbReference type="ChEBI" id="CHEBI:17388"/>
        <dbReference type="ChEBI" id="CHEBI:57540"/>
        <dbReference type="ChEBI" id="CHEBI:57945"/>
        <dbReference type="ChEBI" id="CHEBI:60039"/>
        <dbReference type="EC" id="1.5.1.2"/>
    </reaction>
</comment>
<comment type="catalytic activity">
    <reaction evidence="4">
        <text>L-proline + NADP(+) = (S)-1-pyrroline-5-carboxylate + NADPH + 2 H(+)</text>
        <dbReference type="Rhea" id="RHEA:14109"/>
        <dbReference type="ChEBI" id="CHEBI:15378"/>
        <dbReference type="ChEBI" id="CHEBI:17388"/>
        <dbReference type="ChEBI" id="CHEBI:57783"/>
        <dbReference type="ChEBI" id="CHEBI:58349"/>
        <dbReference type="ChEBI" id="CHEBI:60039"/>
        <dbReference type="EC" id="1.5.1.2"/>
    </reaction>
</comment>
<gene>
    <name evidence="4" type="primary">proC</name>
    <name evidence="8" type="ORF">EBN03_16985</name>
</gene>
<comment type="caution">
    <text evidence="8">The sequence shown here is derived from an EMBL/GenBank/DDBJ whole genome shotgun (WGS) entry which is preliminary data.</text>
</comment>
<evidence type="ECO:0000256" key="3">
    <source>
        <dbReference type="ARBA" id="ARBA00023002"/>
    </source>
</evidence>
<proteinExistence type="inferred from homology"/>
<dbReference type="GO" id="GO:0004735">
    <property type="term" value="F:pyrroline-5-carboxylate reductase activity"/>
    <property type="evidence" value="ECO:0007669"/>
    <property type="project" value="UniProtKB-UniRule"/>
</dbReference>
<evidence type="ECO:0000259" key="6">
    <source>
        <dbReference type="Pfam" id="PF03807"/>
    </source>
</evidence>
<keyword evidence="4" id="KW-0963">Cytoplasm</keyword>
<dbReference type="RefSeq" id="WP_122188995.1">
    <property type="nucleotide sequence ID" value="NZ_RFFH01000006.1"/>
</dbReference>
<dbReference type="PANTHER" id="PTHR11645:SF0">
    <property type="entry name" value="PYRROLINE-5-CARBOXYLATE REDUCTASE 3"/>
    <property type="match status" value="1"/>
</dbReference>
<dbReference type="OrthoDB" id="4425838at2"/>
<dbReference type="InterPro" id="IPR036291">
    <property type="entry name" value="NAD(P)-bd_dom_sf"/>
</dbReference>
<dbReference type="AlphaFoldDB" id="A0A3M2L7H8"/>
<dbReference type="PIRSF" id="PIRSF000193">
    <property type="entry name" value="Pyrrol-5-carb_rd"/>
    <property type="match status" value="1"/>
</dbReference>
<dbReference type="Gene3D" id="3.40.50.720">
    <property type="entry name" value="NAD(P)-binding Rossmann-like Domain"/>
    <property type="match status" value="1"/>
</dbReference>
<dbReference type="UniPathway" id="UPA00098">
    <property type="reaction ID" value="UER00361"/>
</dbReference>
<evidence type="ECO:0000259" key="7">
    <source>
        <dbReference type="Pfam" id="PF14748"/>
    </source>
</evidence>
<comment type="similarity">
    <text evidence="1 4">Belongs to the pyrroline-5-carboxylate reductase family.</text>
</comment>
<dbReference type="GO" id="GO:0005737">
    <property type="term" value="C:cytoplasm"/>
    <property type="evidence" value="ECO:0007669"/>
    <property type="project" value="UniProtKB-SubCell"/>
</dbReference>
<feature type="binding site" evidence="5">
    <location>
        <begin position="79"/>
        <end position="82"/>
    </location>
    <ligand>
        <name>NADP(+)</name>
        <dbReference type="ChEBI" id="CHEBI:58349"/>
    </ligand>
</feature>
<dbReference type="InterPro" id="IPR008927">
    <property type="entry name" value="6-PGluconate_DH-like_C_sf"/>
</dbReference>
<name>A0A3M2L7H8_9NOCA</name>
<dbReference type="Pfam" id="PF03807">
    <property type="entry name" value="F420_oxidored"/>
    <property type="match status" value="1"/>
</dbReference>
<dbReference type="EC" id="1.5.1.2" evidence="4"/>
<comment type="pathway">
    <text evidence="4">Amino-acid biosynthesis; L-proline biosynthesis; L-proline from L-glutamate 5-semialdehyde: step 1/1.</text>
</comment>
<keyword evidence="3 4" id="KW-0560">Oxidoreductase</keyword>
<dbReference type="InterPro" id="IPR000304">
    <property type="entry name" value="Pyrroline-COOH_reductase"/>
</dbReference>
<dbReference type="InterPro" id="IPR028939">
    <property type="entry name" value="P5C_Rdtase_cat_N"/>
</dbReference>
<protein>
    <recommendedName>
        <fullName evidence="4">Pyrroline-5-carboxylate reductase</fullName>
        <shortName evidence="4">P5C reductase</shortName>
        <shortName evidence="4">P5CR</shortName>
        <ecNumber evidence="4">1.5.1.2</ecNumber>
    </recommendedName>
    <alternativeName>
        <fullName evidence="4">PCA reductase</fullName>
    </alternativeName>
</protein>
<feature type="domain" description="Pyrroline-5-carboxylate reductase dimerisation" evidence="7">
    <location>
        <begin position="171"/>
        <end position="275"/>
    </location>
</feature>
<dbReference type="SUPFAM" id="SSF48179">
    <property type="entry name" value="6-phosphogluconate dehydrogenase C-terminal domain-like"/>
    <property type="match status" value="1"/>
</dbReference>
<accession>A0A3M2L7H8</accession>
<comment type="subcellular location">
    <subcellularLocation>
        <location evidence="4">Cytoplasm</location>
    </subcellularLocation>
</comment>
<sequence length="290" mass="30070">MPHTDTTRTTDPELPARIVMVGCGHMGFAIVRGLLGSAPDCAIVAVETSPQRREMLTEFGGIAVTDELEIAPGDFVVIAVPPQVFGDFAAAQRHKFAPETPVLSVMAGLNAGTIAEALGTTQVVRSIPNTPSEVFQGMSVYYAGPAVAENTVAQSDLLLKAIGKALRVDSEELIDDATAFCGGGPAFVSYIVDAFCQFAADRGFTAEAGREMAVQVFGGTATLIAHSDKPPMQLCREVMTPNGTTERGIAAFDAAELKNSVMTALAASAQRSRELASAMSSGAGAGAADE</sequence>
<keyword evidence="2 4" id="KW-0521">NADP</keyword>
<evidence type="ECO:0000313" key="9">
    <source>
        <dbReference type="Proteomes" id="UP000279275"/>
    </source>
</evidence>
<dbReference type="HAMAP" id="MF_01925">
    <property type="entry name" value="P5C_reductase"/>
    <property type="match status" value="1"/>
</dbReference>
<dbReference type="InterPro" id="IPR029036">
    <property type="entry name" value="P5CR_dimer"/>
</dbReference>
<dbReference type="Proteomes" id="UP000279275">
    <property type="component" value="Unassembled WGS sequence"/>
</dbReference>
<evidence type="ECO:0000256" key="2">
    <source>
        <dbReference type="ARBA" id="ARBA00022857"/>
    </source>
</evidence>
<reference evidence="8 9" key="1">
    <citation type="submission" date="2018-10" db="EMBL/GenBank/DDBJ databases">
        <title>Isolation from cow dung.</title>
        <authorList>
            <person name="Ling L."/>
        </authorList>
    </citation>
    <scope>NUCLEOTIDE SEQUENCE [LARGE SCALE GENOMIC DNA]</scope>
    <source>
        <strain evidence="8 9">NEAU-LL90</strain>
    </source>
</reference>
<dbReference type="Pfam" id="PF14748">
    <property type="entry name" value="P5CR_dimer"/>
    <property type="match status" value="1"/>
</dbReference>
<keyword evidence="4" id="KW-0028">Amino-acid biosynthesis</keyword>
<organism evidence="8 9">
    <name type="scientific">Nocardia stercoris</name>
    <dbReference type="NCBI Taxonomy" id="2483361"/>
    <lineage>
        <taxon>Bacteria</taxon>
        <taxon>Bacillati</taxon>
        <taxon>Actinomycetota</taxon>
        <taxon>Actinomycetes</taxon>
        <taxon>Mycobacteriales</taxon>
        <taxon>Nocardiaceae</taxon>
        <taxon>Nocardia</taxon>
    </lineage>
</organism>
<dbReference type="EMBL" id="RFFH01000006">
    <property type="protein sequence ID" value="RMI31865.1"/>
    <property type="molecule type" value="Genomic_DNA"/>
</dbReference>
<evidence type="ECO:0000256" key="5">
    <source>
        <dbReference type="PIRSR" id="PIRSR000193-1"/>
    </source>
</evidence>
<dbReference type="Gene3D" id="1.10.3730.10">
    <property type="entry name" value="ProC C-terminal domain-like"/>
    <property type="match status" value="1"/>
</dbReference>
<feature type="domain" description="Pyrroline-5-carboxylate reductase catalytic N-terminal" evidence="6">
    <location>
        <begin position="17"/>
        <end position="108"/>
    </location>
</feature>
<evidence type="ECO:0000313" key="8">
    <source>
        <dbReference type="EMBL" id="RMI31865.1"/>
    </source>
</evidence>
<dbReference type="PANTHER" id="PTHR11645">
    <property type="entry name" value="PYRROLINE-5-CARBOXYLATE REDUCTASE"/>
    <property type="match status" value="1"/>
</dbReference>
<keyword evidence="4" id="KW-0641">Proline biosynthesis</keyword>
<keyword evidence="9" id="KW-1185">Reference proteome</keyword>
<evidence type="ECO:0000256" key="4">
    <source>
        <dbReference type="HAMAP-Rule" id="MF_01925"/>
    </source>
</evidence>
<dbReference type="SUPFAM" id="SSF51735">
    <property type="entry name" value="NAD(P)-binding Rossmann-fold domains"/>
    <property type="match status" value="1"/>
</dbReference>
<comment type="function">
    <text evidence="4">Catalyzes the reduction of 1-pyrroline-5-carboxylate (PCA) to L-proline.</text>
</comment>
<evidence type="ECO:0000256" key="1">
    <source>
        <dbReference type="ARBA" id="ARBA00005525"/>
    </source>
</evidence>